<dbReference type="InterPro" id="IPR013103">
    <property type="entry name" value="RVT_2"/>
</dbReference>
<feature type="non-terminal residue" evidence="3">
    <location>
        <position position="1"/>
    </location>
</feature>
<gene>
    <name evidence="3" type="ORF">Tci_666550</name>
</gene>
<evidence type="ECO:0000313" key="3">
    <source>
        <dbReference type="EMBL" id="GFA94578.1"/>
    </source>
</evidence>
<organism evidence="3">
    <name type="scientific">Tanacetum cinerariifolium</name>
    <name type="common">Dalmatian daisy</name>
    <name type="synonym">Chrysanthemum cinerariifolium</name>
    <dbReference type="NCBI Taxonomy" id="118510"/>
    <lineage>
        <taxon>Eukaryota</taxon>
        <taxon>Viridiplantae</taxon>
        <taxon>Streptophyta</taxon>
        <taxon>Embryophyta</taxon>
        <taxon>Tracheophyta</taxon>
        <taxon>Spermatophyta</taxon>
        <taxon>Magnoliopsida</taxon>
        <taxon>eudicotyledons</taxon>
        <taxon>Gunneridae</taxon>
        <taxon>Pentapetalae</taxon>
        <taxon>asterids</taxon>
        <taxon>campanulids</taxon>
        <taxon>Asterales</taxon>
        <taxon>Asteraceae</taxon>
        <taxon>Asteroideae</taxon>
        <taxon>Anthemideae</taxon>
        <taxon>Anthemidinae</taxon>
        <taxon>Tanacetum</taxon>
    </lineage>
</organism>
<dbReference type="Pfam" id="PF07727">
    <property type="entry name" value="RVT_2"/>
    <property type="match status" value="1"/>
</dbReference>
<comment type="caution">
    <text evidence="3">The sequence shown here is derived from an EMBL/GenBank/DDBJ whole genome shotgun (WGS) entry which is preliminary data.</text>
</comment>
<reference evidence="3" key="1">
    <citation type="journal article" date="2019" name="Sci. Rep.">
        <title>Draft genome of Tanacetum cinerariifolium, the natural source of mosquito coil.</title>
        <authorList>
            <person name="Yamashiro T."/>
            <person name="Shiraishi A."/>
            <person name="Satake H."/>
            <person name="Nakayama K."/>
        </authorList>
    </citation>
    <scope>NUCLEOTIDE SEQUENCE</scope>
</reference>
<name>A0A699KHK0_TANCI</name>
<feature type="domain" description="Reverse transcriptase Ty1/copia-type" evidence="1">
    <location>
        <begin position="221"/>
        <end position="289"/>
    </location>
</feature>
<sequence length="290" mass="33236">FYVGSKVPTAKPVVTADKGNKGKAVQASAHFKLVDDKHVLLRTPRQPNMYTIDLKNVVPHKKFNLLIAKALVDESMLWHKRLGHLNFKTMNKLVRSNLVKGLPSKSFENDHSYVAYLKGKQHKASCTKEDVHQGVKEKESRLGFIALLNWFHEAQMATSNEAAKKDDAIPDNNSPQKEQQEYCLFSCFLSQEEPKKIVDALKDPSWVEAMQQELLQFNIQNVWVLVDCPSGVRPIGTKWVLKNKKDERGIFIRNKPRLMAQGHTHEEEIDYEEVFTPVARNEAIRLFLAY</sequence>
<protein>
    <submittedName>
        <fullName evidence="3">Putative ribonuclease H-like domain-containing protein</fullName>
    </submittedName>
</protein>
<feature type="domain" description="GAG-pre-integrase" evidence="2">
    <location>
        <begin position="48"/>
        <end position="121"/>
    </location>
</feature>
<evidence type="ECO:0000259" key="1">
    <source>
        <dbReference type="Pfam" id="PF07727"/>
    </source>
</evidence>
<feature type="non-terminal residue" evidence="3">
    <location>
        <position position="290"/>
    </location>
</feature>
<dbReference type="EMBL" id="BKCJ010519531">
    <property type="protein sequence ID" value="GFA94578.1"/>
    <property type="molecule type" value="Genomic_DNA"/>
</dbReference>
<dbReference type="InterPro" id="IPR025724">
    <property type="entry name" value="GAG-pre-integrase_dom"/>
</dbReference>
<dbReference type="Pfam" id="PF13976">
    <property type="entry name" value="gag_pre-integrs"/>
    <property type="match status" value="1"/>
</dbReference>
<accession>A0A699KHK0</accession>
<proteinExistence type="predicted"/>
<dbReference type="AlphaFoldDB" id="A0A699KHK0"/>
<evidence type="ECO:0000259" key="2">
    <source>
        <dbReference type="Pfam" id="PF13976"/>
    </source>
</evidence>